<dbReference type="Proteomes" id="UP001162881">
    <property type="component" value="Unassembled WGS sequence"/>
</dbReference>
<comment type="caution">
    <text evidence="1">The sequence shown here is derived from an EMBL/GenBank/DDBJ whole genome shotgun (WGS) entry which is preliminary data.</text>
</comment>
<evidence type="ECO:0000313" key="2">
    <source>
        <dbReference type="Proteomes" id="UP001162881"/>
    </source>
</evidence>
<reference evidence="1" key="1">
    <citation type="submission" date="2022-03" db="EMBL/GenBank/DDBJ databases">
        <title>Identification of a novel bacterium isolated from mangrove sediments.</title>
        <authorList>
            <person name="Pan X."/>
        </authorList>
    </citation>
    <scope>NUCLEOTIDE SEQUENCE</scope>
    <source>
        <strain evidence="1">B1949</strain>
    </source>
</reference>
<dbReference type="RefSeq" id="WP_244022504.1">
    <property type="nucleotide sequence ID" value="NZ_JALHLF010000074.1"/>
</dbReference>
<dbReference type="EMBL" id="JALHLF010000074">
    <property type="protein sequence ID" value="MCJ2184059.1"/>
    <property type="molecule type" value="Genomic_DNA"/>
</dbReference>
<sequence length="458" mass="50717">MAFVELAEKSISVACAENFFRAVMMQTLSHWKRLFDKACTLECSDLRLVGRDFEGTFFSGPGRIEIDGSSSIRFSMYGSAADGGAAWCKMISARENPYEALEQFRLFATDYEGNEWAGGYTAIDFFTDHKYGWPLAGELQGLSTKVSGPWVAQNSSVELLFLPPFHLPMNEWMMTTTTLGEEELGGSRGPGRQVIDVLGTRVVFANDLSGDGLWLTADTSDQLRHPEAESWLSEPLRILMGAIIYPRLTARNFGDGSAFVTLLPAPRQVTPSPFGLMQPVGLDRTHDERFWQLYADILSMIAAGDGMGMQGHEVTRLYEELCQAQRGSRWSILLTLASTVEALAKSLMSEGDRRSEFSDDTLKAMEKHLRAWGGDAALRGRMLSNLGFVKQRSPLAFLRTLGKGGTVNPAHVDTWQKLRNSVMHGEMAGPWSTAEGDQHMQELIALVHDLTKARIARG</sequence>
<keyword evidence="2" id="KW-1185">Reference proteome</keyword>
<protein>
    <recommendedName>
        <fullName evidence="3">Apea-like HEPN domain-containing protein</fullName>
    </recommendedName>
</protein>
<organism evidence="1 2">
    <name type="scientific">Novosphingobium organovorum</name>
    <dbReference type="NCBI Taxonomy" id="2930092"/>
    <lineage>
        <taxon>Bacteria</taxon>
        <taxon>Pseudomonadati</taxon>
        <taxon>Pseudomonadota</taxon>
        <taxon>Alphaproteobacteria</taxon>
        <taxon>Sphingomonadales</taxon>
        <taxon>Sphingomonadaceae</taxon>
        <taxon>Novosphingobium</taxon>
    </lineage>
</organism>
<proteinExistence type="predicted"/>
<evidence type="ECO:0000313" key="1">
    <source>
        <dbReference type="EMBL" id="MCJ2184059.1"/>
    </source>
</evidence>
<name>A0ABT0BGA7_9SPHN</name>
<gene>
    <name evidence="1" type="ORF">MTR62_15345</name>
</gene>
<evidence type="ECO:0008006" key="3">
    <source>
        <dbReference type="Google" id="ProtNLM"/>
    </source>
</evidence>
<accession>A0ABT0BGA7</accession>